<dbReference type="PANTHER" id="PTHR15074:SF0">
    <property type="entry name" value="METHYL-CPG-BINDING DOMAIN PROTEIN 4-LIKE PROTEIN"/>
    <property type="match status" value="1"/>
</dbReference>
<organism evidence="4 5">
    <name type="scientific">Triparma columacea</name>
    <dbReference type="NCBI Taxonomy" id="722753"/>
    <lineage>
        <taxon>Eukaryota</taxon>
        <taxon>Sar</taxon>
        <taxon>Stramenopiles</taxon>
        <taxon>Ochrophyta</taxon>
        <taxon>Bolidophyceae</taxon>
        <taxon>Parmales</taxon>
        <taxon>Triparmaceae</taxon>
        <taxon>Triparma</taxon>
    </lineage>
</organism>
<dbReference type="GO" id="GO:0006281">
    <property type="term" value="P:DNA repair"/>
    <property type="evidence" value="ECO:0007669"/>
    <property type="project" value="InterPro"/>
</dbReference>
<dbReference type="Gene3D" id="1.10.340.30">
    <property type="entry name" value="Hypothetical protein, domain 2"/>
    <property type="match status" value="1"/>
</dbReference>
<dbReference type="GO" id="GO:0003824">
    <property type="term" value="F:catalytic activity"/>
    <property type="evidence" value="ECO:0007669"/>
    <property type="project" value="InterPro"/>
</dbReference>
<dbReference type="EMBL" id="BRYA01000072">
    <property type="protein sequence ID" value="GMI37337.1"/>
    <property type="molecule type" value="Genomic_DNA"/>
</dbReference>
<dbReference type="AlphaFoldDB" id="A0A9W7G9D2"/>
<dbReference type="PANTHER" id="PTHR15074">
    <property type="entry name" value="METHYL-CPG-BINDING PROTEIN"/>
    <property type="match status" value="1"/>
</dbReference>
<sequence length="442" mass="48451">MESKYFDGSNSKLSGFGSIDNFNFGNSITSLNPFLSCPLFLSHHNLSSPHRPPLHVSTRHLCSNLCFYKAYSPVRAWHVLRRSLGEFGFNPDELLEGWTAELVESQGGRRGGEVGAVDEGGGKWEIKFVAPNGEEFSSTNAVCRALGIDTVDSGGGKGFGSTPCVSTASNSSSSPRSNKRGPLKRSVPPVPAVLVNAASLQSPSFRDLDPTSLTNKRIKSLRSPITQPPSPHQNVSSPGLSLWPSKTFLHSKSRASPFGLLEELTFTDPWRLLLTCILLNRTTRVQVDKVLLNFLKKWPDHKAVCAETDVRLIESCVRDCGIWKTRALTIVNFSSDYTTLVTSGRNMEDLTEGEVKGLKGCGEYAWDAYRVFVKGEVNGKVGDRALGMYLGWKRGVKWEVKRKGGGEGEVQTFGEEGEGEEEVGEEDLGEEELGEEELGEEE</sequence>
<comment type="caution">
    <text evidence="4">The sequence shown here is derived from an EMBL/GenBank/DDBJ whole genome shotgun (WGS) entry which is preliminary data.</text>
</comment>
<reference evidence="5" key="1">
    <citation type="journal article" date="2023" name="Commun. Biol.">
        <title>Genome analysis of Parmales, the sister group of diatoms, reveals the evolutionary specialization of diatoms from phago-mixotrophs to photoautotrophs.</title>
        <authorList>
            <person name="Ban H."/>
            <person name="Sato S."/>
            <person name="Yoshikawa S."/>
            <person name="Yamada K."/>
            <person name="Nakamura Y."/>
            <person name="Ichinomiya M."/>
            <person name="Sato N."/>
            <person name="Blanc-Mathieu R."/>
            <person name="Endo H."/>
            <person name="Kuwata A."/>
            <person name="Ogata H."/>
        </authorList>
    </citation>
    <scope>NUCLEOTIDE SEQUENCE [LARGE SCALE GENOMIC DNA]</scope>
</reference>
<keyword evidence="5" id="KW-1185">Reference proteome</keyword>
<comment type="subcellular location">
    <subcellularLocation>
        <location evidence="1">Nucleus</location>
    </subcellularLocation>
</comment>
<dbReference type="InterPro" id="IPR045138">
    <property type="entry name" value="MeCP2/MBD4"/>
</dbReference>
<evidence type="ECO:0000256" key="2">
    <source>
        <dbReference type="ARBA" id="ARBA00023242"/>
    </source>
</evidence>
<dbReference type="GO" id="GO:0003677">
    <property type="term" value="F:DNA binding"/>
    <property type="evidence" value="ECO:0007669"/>
    <property type="project" value="InterPro"/>
</dbReference>
<proteinExistence type="predicted"/>
<dbReference type="Proteomes" id="UP001165065">
    <property type="component" value="Unassembled WGS sequence"/>
</dbReference>
<dbReference type="SUPFAM" id="SSF48150">
    <property type="entry name" value="DNA-glycosylase"/>
    <property type="match status" value="1"/>
</dbReference>
<name>A0A9W7G9D2_9STRA</name>
<feature type="compositionally biased region" description="Acidic residues" evidence="3">
    <location>
        <begin position="415"/>
        <end position="442"/>
    </location>
</feature>
<keyword evidence="2" id="KW-0539">Nucleus</keyword>
<protein>
    <recommendedName>
        <fullName evidence="6">HhH-GPD domain-containing protein</fullName>
    </recommendedName>
</protein>
<evidence type="ECO:0008006" key="6">
    <source>
        <dbReference type="Google" id="ProtNLM"/>
    </source>
</evidence>
<evidence type="ECO:0000256" key="1">
    <source>
        <dbReference type="ARBA" id="ARBA00004123"/>
    </source>
</evidence>
<dbReference type="GO" id="GO:0005634">
    <property type="term" value="C:nucleus"/>
    <property type="evidence" value="ECO:0007669"/>
    <property type="project" value="UniProtKB-SubCell"/>
</dbReference>
<feature type="region of interest" description="Disordered" evidence="3">
    <location>
        <begin position="161"/>
        <end position="187"/>
    </location>
</feature>
<dbReference type="InterPro" id="IPR011257">
    <property type="entry name" value="DNA_glycosylase"/>
</dbReference>
<evidence type="ECO:0000313" key="5">
    <source>
        <dbReference type="Proteomes" id="UP001165065"/>
    </source>
</evidence>
<evidence type="ECO:0000256" key="3">
    <source>
        <dbReference type="SAM" id="MobiDB-lite"/>
    </source>
</evidence>
<accession>A0A9W7G9D2</accession>
<evidence type="ECO:0000313" key="4">
    <source>
        <dbReference type="EMBL" id="GMI37337.1"/>
    </source>
</evidence>
<feature type="region of interest" description="Disordered" evidence="3">
    <location>
        <begin position="402"/>
        <end position="442"/>
    </location>
</feature>
<feature type="compositionally biased region" description="Low complexity" evidence="3">
    <location>
        <begin position="161"/>
        <end position="176"/>
    </location>
</feature>
<dbReference type="OrthoDB" id="10265068at2759"/>
<gene>
    <name evidence="4" type="ORF">TrCOL_g10061</name>
</gene>